<keyword evidence="1" id="KW-0472">Membrane</keyword>
<dbReference type="AlphaFoldDB" id="A0A0N4YWE8"/>
<feature type="transmembrane region" description="Helical" evidence="1">
    <location>
        <begin position="163"/>
        <end position="182"/>
    </location>
</feature>
<organism evidence="4">
    <name type="scientific">Nippostrongylus brasiliensis</name>
    <name type="common">Rat hookworm</name>
    <dbReference type="NCBI Taxonomy" id="27835"/>
    <lineage>
        <taxon>Eukaryota</taxon>
        <taxon>Metazoa</taxon>
        <taxon>Ecdysozoa</taxon>
        <taxon>Nematoda</taxon>
        <taxon>Chromadorea</taxon>
        <taxon>Rhabditida</taxon>
        <taxon>Rhabditina</taxon>
        <taxon>Rhabditomorpha</taxon>
        <taxon>Strongyloidea</taxon>
        <taxon>Heligmosomidae</taxon>
        <taxon>Nippostrongylus</taxon>
    </lineage>
</organism>
<dbReference type="EMBL" id="UYSL01026535">
    <property type="protein sequence ID" value="VDL85585.1"/>
    <property type="molecule type" value="Genomic_DNA"/>
</dbReference>
<accession>A0A0N4YWE8</accession>
<evidence type="ECO:0000256" key="1">
    <source>
        <dbReference type="SAM" id="Phobius"/>
    </source>
</evidence>
<proteinExistence type="predicted"/>
<keyword evidence="1" id="KW-0812">Transmembrane</keyword>
<evidence type="ECO:0000313" key="4">
    <source>
        <dbReference type="WBParaSite" id="NBR_0002157001-mRNA-1"/>
    </source>
</evidence>
<evidence type="ECO:0000313" key="2">
    <source>
        <dbReference type="EMBL" id="VDL85585.1"/>
    </source>
</evidence>
<name>A0A0N4YWE8_NIPBR</name>
<evidence type="ECO:0000313" key="3">
    <source>
        <dbReference type="Proteomes" id="UP000271162"/>
    </source>
</evidence>
<reference evidence="2 3" key="2">
    <citation type="submission" date="2018-11" db="EMBL/GenBank/DDBJ databases">
        <authorList>
            <consortium name="Pathogen Informatics"/>
        </authorList>
    </citation>
    <scope>NUCLEOTIDE SEQUENCE [LARGE SCALE GENOMIC DNA]</scope>
</reference>
<feature type="transmembrane region" description="Helical" evidence="1">
    <location>
        <begin position="130"/>
        <end position="151"/>
    </location>
</feature>
<reference evidence="4" key="1">
    <citation type="submission" date="2017-02" db="UniProtKB">
        <authorList>
            <consortium name="WormBaseParasite"/>
        </authorList>
    </citation>
    <scope>IDENTIFICATION</scope>
</reference>
<protein>
    <submittedName>
        <fullName evidence="4">Phlebovirus_G2 domain-containing protein</fullName>
    </submittedName>
</protein>
<gene>
    <name evidence="2" type="ORF">NBR_LOCUS21570</name>
</gene>
<sequence>MEEKKVRVVSLKWSTRFFLNVNETVRPRQYVENVTAACKRPKFCGEYYCNLNDYEFLVPDSVLAIPETQNRTLAVGESVTKLAFLKRQRIRKSCKECFPYGTQKCERVSEGFVCRCRTNWTASFVSGTTAGASIIAMTGSLVLLIRGLLALFYQQQGNDPQTFYQNCRCFFVALAGLFAFLFRHPALLQITQIQCMFSSFVMTCSFLFEDAAKIKT</sequence>
<dbReference type="WBParaSite" id="NBR_0002157001-mRNA-1">
    <property type="protein sequence ID" value="NBR_0002157001-mRNA-1"/>
    <property type="gene ID" value="NBR_0002157001"/>
</dbReference>
<dbReference type="STRING" id="27835.A0A0N4YWE8"/>
<dbReference type="Proteomes" id="UP000271162">
    <property type="component" value="Unassembled WGS sequence"/>
</dbReference>
<keyword evidence="3" id="KW-1185">Reference proteome</keyword>
<keyword evidence="1" id="KW-1133">Transmembrane helix</keyword>